<evidence type="ECO:0000256" key="2">
    <source>
        <dbReference type="ARBA" id="ARBA00022614"/>
    </source>
</evidence>
<evidence type="ECO:0000256" key="8">
    <source>
        <dbReference type="SAM" id="SignalP"/>
    </source>
</evidence>
<dbReference type="InterPro" id="IPR032675">
    <property type="entry name" value="LRR_dom_sf"/>
</dbReference>
<keyword evidence="3" id="KW-0812">Transmembrane</keyword>
<comment type="subcellular location">
    <subcellularLocation>
        <location evidence="1">Membrane</location>
        <topology evidence="1">Single-pass membrane protein</topology>
    </subcellularLocation>
</comment>
<name>A0A6I9U853_SESIN</name>
<keyword evidence="7" id="KW-0472">Membrane</keyword>
<dbReference type="Pfam" id="PF00560">
    <property type="entry name" value="LRR_1"/>
    <property type="match status" value="2"/>
</dbReference>
<evidence type="ECO:0000256" key="1">
    <source>
        <dbReference type="ARBA" id="ARBA00004167"/>
    </source>
</evidence>
<dbReference type="InParanoid" id="A0A6I9U853"/>
<dbReference type="FunCoup" id="A0A6I9U853">
    <property type="interactions" value="139"/>
</dbReference>
<dbReference type="FunFam" id="3.80.10.10:FF:000129">
    <property type="entry name" value="Leucine-rich repeat receptor-like kinase"/>
    <property type="match status" value="1"/>
</dbReference>
<keyword evidence="2" id="KW-0433">Leucine-rich repeat</keyword>
<dbReference type="Proteomes" id="UP000504604">
    <property type="component" value="Linkage group LG9"/>
</dbReference>
<dbReference type="SUPFAM" id="SSF52058">
    <property type="entry name" value="L domain-like"/>
    <property type="match status" value="1"/>
</dbReference>
<accession>A0A6I9U853</accession>
<dbReference type="InterPro" id="IPR001611">
    <property type="entry name" value="Leu-rich_rpt"/>
</dbReference>
<evidence type="ECO:0000313" key="10">
    <source>
        <dbReference type="Proteomes" id="UP000504604"/>
    </source>
</evidence>
<keyword evidence="5" id="KW-0677">Repeat</keyword>
<evidence type="ECO:0000256" key="5">
    <source>
        <dbReference type="ARBA" id="ARBA00022737"/>
    </source>
</evidence>
<dbReference type="Pfam" id="PF12819">
    <property type="entry name" value="Malectin_like"/>
    <property type="match status" value="1"/>
</dbReference>
<reference evidence="11" key="1">
    <citation type="submission" date="2025-08" db="UniProtKB">
        <authorList>
            <consortium name="RefSeq"/>
        </authorList>
    </citation>
    <scope>IDENTIFICATION</scope>
</reference>
<protein>
    <submittedName>
        <fullName evidence="11">Probable LRR receptor-like serine/threonine-protein kinase At1g05700</fullName>
    </submittedName>
</protein>
<dbReference type="RefSeq" id="XP_011090084.2">
    <property type="nucleotide sequence ID" value="XM_011091782.2"/>
</dbReference>
<evidence type="ECO:0000259" key="9">
    <source>
        <dbReference type="Pfam" id="PF12819"/>
    </source>
</evidence>
<dbReference type="GO" id="GO:0016020">
    <property type="term" value="C:membrane"/>
    <property type="evidence" value="ECO:0007669"/>
    <property type="project" value="UniProtKB-SubCell"/>
</dbReference>
<dbReference type="GeneID" id="105170861"/>
<evidence type="ECO:0000313" key="11">
    <source>
        <dbReference type="RefSeq" id="XP_011090084.2"/>
    </source>
</evidence>
<dbReference type="PANTHER" id="PTHR45631:SF44">
    <property type="entry name" value="CARBOHYDRATE-BINDING PROTEIN OF THE ER PROTEIN"/>
    <property type="match status" value="1"/>
</dbReference>
<dbReference type="InterPro" id="IPR024788">
    <property type="entry name" value="Malectin-like_Carb-bd_dom"/>
</dbReference>
<evidence type="ECO:0000256" key="3">
    <source>
        <dbReference type="ARBA" id="ARBA00022692"/>
    </source>
</evidence>
<dbReference type="OrthoDB" id="2143199at2759"/>
<dbReference type="AlphaFoldDB" id="A0A6I9U853"/>
<sequence length="539" mass="59126">MKRKSLLFKIPLEMAAPLLSCLLLALCILSVSADVSVSIDCGSSDSYKDDNLIVWTGDDEYVQGGESRSVQSSNSISRVMDTLRLFTTRKKNCYHIDSVRQGRVLVRATFYYGNYDGKSSPPTFDLQFDGNHWATVQTSSTEYVYYEVTYVMKKDTISVCVAQTNPGQFPFISALEVRGLESYMYVNVDGNYPLFLRRRVAFGSNATIRFPDDPYDRLWTPEVISPGMIPVRSSALFSIGLILADRPPPAVLKNAVTAVTPNSTLQLPMGFPLVPAPVYVNWYFSEVTELGPTQNRSFSFFKDNQPFSQPFSPPYENCTELYTSNLTASVNTTLSLVPTNFTTLPPLINAMEIFVIGDALANGTNNKDVKGLASLQKAFGVLQGWSGDPCLPAPYTWDWINCSTDPVPRVTALFLGSFGLSGILPDFSSMDALQIIDLHNNSLQGPIPDFLGTLPQLKTLNLANNQFNGSIPASLSNKNGLDLVVTGNPNLCTSCPASPKNSTQGSSGCSKKDNSILAIMSGAIIPSFIMLQYFWENLL</sequence>
<gene>
    <name evidence="11" type="primary">LOC105170861</name>
</gene>
<dbReference type="KEGG" id="sind:105170861"/>
<keyword evidence="6" id="KW-1133">Transmembrane helix</keyword>
<dbReference type="PANTHER" id="PTHR45631">
    <property type="entry name" value="OS07G0107800 PROTEIN-RELATED"/>
    <property type="match status" value="1"/>
</dbReference>
<feature type="domain" description="Malectin-like" evidence="9">
    <location>
        <begin position="39"/>
        <end position="355"/>
    </location>
</feature>
<dbReference type="Gene3D" id="3.80.10.10">
    <property type="entry name" value="Ribonuclease Inhibitor"/>
    <property type="match status" value="1"/>
</dbReference>
<proteinExistence type="predicted"/>
<organism evidence="10 11">
    <name type="scientific">Sesamum indicum</name>
    <name type="common">Oriental sesame</name>
    <name type="synonym">Sesamum orientale</name>
    <dbReference type="NCBI Taxonomy" id="4182"/>
    <lineage>
        <taxon>Eukaryota</taxon>
        <taxon>Viridiplantae</taxon>
        <taxon>Streptophyta</taxon>
        <taxon>Embryophyta</taxon>
        <taxon>Tracheophyta</taxon>
        <taxon>Spermatophyta</taxon>
        <taxon>Magnoliopsida</taxon>
        <taxon>eudicotyledons</taxon>
        <taxon>Gunneridae</taxon>
        <taxon>Pentapetalae</taxon>
        <taxon>asterids</taxon>
        <taxon>lamiids</taxon>
        <taxon>Lamiales</taxon>
        <taxon>Pedaliaceae</taxon>
        <taxon>Sesamum</taxon>
    </lineage>
</organism>
<keyword evidence="10" id="KW-1185">Reference proteome</keyword>
<evidence type="ECO:0000256" key="4">
    <source>
        <dbReference type="ARBA" id="ARBA00022729"/>
    </source>
</evidence>
<feature type="signal peptide" evidence="8">
    <location>
        <begin position="1"/>
        <end position="33"/>
    </location>
</feature>
<evidence type="ECO:0000256" key="7">
    <source>
        <dbReference type="ARBA" id="ARBA00023136"/>
    </source>
</evidence>
<feature type="chain" id="PRO_5026936925" evidence="8">
    <location>
        <begin position="34"/>
        <end position="539"/>
    </location>
</feature>
<evidence type="ECO:0000256" key="6">
    <source>
        <dbReference type="ARBA" id="ARBA00022989"/>
    </source>
</evidence>
<keyword evidence="4 8" id="KW-0732">Signal</keyword>